<dbReference type="EMBL" id="BKCP01011959">
    <property type="protein sequence ID" value="GER55514.1"/>
    <property type="molecule type" value="Genomic_DNA"/>
</dbReference>
<gene>
    <name evidence="2" type="ORF">STAS_33185</name>
</gene>
<dbReference type="Proteomes" id="UP000325081">
    <property type="component" value="Unassembled WGS sequence"/>
</dbReference>
<feature type="region of interest" description="Disordered" evidence="1">
    <location>
        <begin position="81"/>
        <end position="167"/>
    </location>
</feature>
<sequence length="167" mass="18249">MIMAAEYRVVTLVRKGLDEIVFERGPPFGSEGLLGICSVLLPVELEEVDSLYEPSYYSPFVVWILLVGLRDDYPFIISSRTTTHQQARNRATTAPPDLGPKSQNPGPENLTLRFIDHTIGLGRQPEEESAASDGDRASLKHSFRAESKRVEPGGGPPADGGGKKGER</sequence>
<accession>A0A5A7REU7</accession>
<evidence type="ECO:0000313" key="3">
    <source>
        <dbReference type="Proteomes" id="UP000325081"/>
    </source>
</evidence>
<proteinExistence type="predicted"/>
<organism evidence="2 3">
    <name type="scientific">Striga asiatica</name>
    <name type="common">Asiatic witchweed</name>
    <name type="synonym">Buchnera asiatica</name>
    <dbReference type="NCBI Taxonomy" id="4170"/>
    <lineage>
        <taxon>Eukaryota</taxon>
        <taxon>Viridiplantae</taxon>
        <taxon>Streptophyta</taxon>
        <taxon>Embryophyta</taxon>
        <taxon>Tracheophyta</taxon>
        <taxon>Spermatophyta</taxon>
        <taxon>Magnoliopsida</taxon>
        <taxon>eudicotyledons</taxon>
        <taxon>Gunneridae</taxon>
        <taxon>Pentapetalae</taxon>
        <taxon>asterids</taxon>
        <taxon>lamiids</taxon>
        <taxon>Lamiales</taxon>
        <taxon>Orobanchaceae</taxon>
        <taxon>Buchnereae</taxon>
        <taxon>Striga</taxon>
    </lineage>
</organism>
<reference evidence="3" key="1">
    <citation type="journal article" date="2019" name="Curr. Biol.">
        <title>Genome Sequence of Striga asiatica Provides Insight into the Evolution of Plant Parasitism.</title>
        <authorList>
            <person name="Yoshida S."/>
            <person name="Kim S."/>
            <person name="Wafula E.K."/>
            <person name="Tanskanen J."/>
            <person name="Kim Y.M."/>
            <person name="Honaas L."/>
            <person name="Yang Z."/>
            <person name="Spallek T."/>
            <person name="Conn C.E."/>
            <person name="Ichihashi Y."/>
            <person name="Cheong K."/>
            <person name="Cui S."/>
            <person name="Der J.P."/>
            <person name="Gundlach H."/>
            <person name="Jiao Y."/>
            <person name="Hori C."/>
            <person name="Ishida J.K."/>
            <person name="Kasahara H."/>
            <person name="Kiba T."/>
            <person name="Kim M.S."/>
            <person name="Koo N."/>
            <person name="Laohavisit A."/>
            <person name="Lee Y.H."/>
            <person name="Lumba S."/>
            <person name="McCourt P."/>
            <person name="Mortimer J.C."/>
            <person name="Mutuku J.M."/>
            <person name="Nomura T."/>
            <person name="Sasaki-Sekimoto Y."/>
            <person name="Seto Y."/>
            <person name="Wang Y."/>
            <person name="Wakatake T."/>
            <person name="Sakakibara H."/>
            <person name="Demura T."/>
            <person name="Yamaguchi S."/>
            <person name="Yoneyama K."/>
            <person name="Manabe R.I."/>
            <person name="Nelson D.C."/>
            <person name="Schulman A.H."/>
            <person name="Timko M.P."/>
            <person name="dePamphilis C.W."/>
            <person name="Choi D."/>
            <person name="Shirasu K."/>
        </authorList>
    </citation>
    <scope>NUCLEOTIDE SEQUENCE [LARGE SCALE GENOMIC DNA]</scope>
    <source>
        <strain evidence="3">cv. UVA1</strain>
    </source>
</reference>
<protein>
    <submittedName>
        <fullName evidence="2">VEFS-Box of polycomb protein</fullName>
    </submittedName>
</protein>
<name>A0A5A7REU7_STRAF</name>
<keyword evidence="3" id="KW-1185">Reference proteome</keyword>
<dbReference type="AlphaFoldDB" id="A0A5A7REU7"/>
<feature type="compositionally biased region" description="Polar residues" evidence="1">
    <location>
        <begin position="81"/>
        <end position="92"/>
    </location>
</feature>
<evidence type="ECO:0000256" key="1">
    <source>
        <dbReference type="SAM" id="MobiDB-lite"/>
    </source>
</evidence>
<evidence type="ECO:0000313" key="2">
    <source>
        <dbReference type="EMBL" id="GER55514.1"/>
    </source>
</evidence>
<feature type="compositionally biased region" description="Basic and acidic residues" evidence="1">
    <location>
        <begin position="133"/>
        <end position="151"/>
    </location>
</feature>
<comment type="caution">
    <text evidence="2">The sequence shown here is derived from an EMBL/GenBank/DDBJ whole genome shotgun (WGS) entry which is preliminary data.</text>
</comment>